<dbReference type="KEGG" id="nva:G3M78_04430"/>
<dbReference type="EC" id="1.8.4.11" evidence="10"/>
<evidence type="ECO:0000256" key="7">
    <source>
        <dbReference type="ARBA" id="ARBA00048488"/>
    </source>
</evidence>
<protein>
    <recommendedName>
        <fullName evidence="9 10">Multifunctional fusion protein</fullName>
    </recommendedName>
    <domain>
        <recommendedName>
            <fullName evidence="10">Peptide methionine sulfoxide reductase MsrA</fullName>
            <shortName evidence="10">Protein-methionine-S-oxide reductase</shortName>
            <ecNumber evidence="10">1.8.4.11</ecNumber>
        </recommendedName>
        <alternativeName>
            <fullName evidence="10">Peptide-methionine (S)-S-oxide reductase</fullName>
            <shortName evidence="10">Peptide Met(O) reductase</shortName>
        </alternativeName>
    </domain>
    <domain>
        <recommendedName>
            <fullName evidence="9">Peptide methionine sulfoxide reductase MsrB</fullName>
            <ecNumber evidence="9">1.8.4.12</ecNumber>
        </recommendedName>
        <alternativeName>
            <fullName evidence="9">Peptide-methionine (R)-S-oxide reductase</fullName>
        </alternativeName>
    </domain>
</protein>
<dbReference type="AlphaFoldDB" id="A0A7T0C190"/>
<dbReference type="SUPFAM" id="SSF55068">
    <property type="entry name" value="Peptide methionine sulfoxide reductase"/>
    <property type="match status" value="1"/>
</dbReference>
<evidence type="ECO:0000256" key="3">
    <source>
        <dbReference type="ARBA" id="ARBA00023002"/>
    </source>
</evidence>
<dbReference type="InterPro" id="IPR002579">
    <property type="entry name" value="Met_Sox_Rdtase_MsrB_dom"/>
</dbReference>
<accession>A0A7T0C190</accession>
<dbReference type="NCBIfam" id="TIGR00357">
    <property type="entry name" value="peptide-methionine (R)-S-oxide reductase MsrB"/>
    <property type="match status" value="1"/>
</dbReference>
<evidence type="ECO:0000313" key="13">
    <source>
        <dbReference type="EMBL" id="QPJ64676.1"/>
    </source>
</evidence>
<dbReference type="InterPro" id="IPR002569">
    <property type="entry name" value="Met_Sox_Rdtase_MsrA_dom"/>
</dbReference>
<name>A0A7T0C190_9BACT</name>
<feature type="domain" description="MsrB" evidence="12">
    <location>
        <begin position="231"/>
        <end position="353"/>
    </location>
</feature>
<dbReference type="NCBIfam" id="TIGR00401">
    <property type="entry name" value="msrA"/>
    <property type="match status" value="1"/>
</dbReference>
<feature type="signal peptide" evidence="11">
    <location>
        <begin position="1"/>
        <end position="25"/>
    </location>
</feature>
<proteinExistence type="inferred from homology"/>
<evidence type="ECO:0000256" key="11">
    <source>
        <dbReference type="SAM" id="SignalP"/>
    </source>
</evidence>
<dbReference type="GO" id="GO:0005737">
    <property type="term" value="C:cytoplasm"/>
    <property type="evidence" value="ECO:0007669"/>
    <property type="project" value="TreeGrafter"/>
</dbReference>
<dbReference type="Pfam" id="PF01625">
    <property type="entry name" value="PMSR"/>
    <property type="match status" value="1"/>
</dbReference>
<dbReference type="PANTHER" id="PTHR10173">
    <property type="entry name" value="METHIONINE SULFOXIDE REDUCTASE"/>
    <property type="match status" value="1"/>
</dbReference>
<comment type="catalytic activity">
    <reaction evidence="7 9">
        <text>L-methionyl-[protein] + [thioredoxin]-disulfide + H2O = L-methionyl-(R)-S-oxide-[protein] + [thioredoxin]-dithiol</text>
        <dbReference type="Rhea" id="RHEA:24164"/>
        <dbReference type="Rhea" id="RHEA-COMP:10698"/>
        <dbReference type="Rhea" id="RHEA-COMP:10700"/>
        <dbReference type="Rhea" id="RHEA-COMP:12313"/>
        <dbReference type="Rhea" id="RHEA-COMP:12314"/>
        <dbReference type="ChEBI" id="CHEBI:15377"/>
        <dbReference type="ChEBI" id="CHEBI:16044"/>
        <dbReference type="ChEBI" id="CHEBI:29950"/>
        <dbReference type="ChEBI" id="CHEBI:45764"/>
        <dbReference type="ChEBI" id="CHEBI:50058"/>
        <dbReference type="EC" id="1.8.4.12"/>
    </reaction>
</comment>
<evidence type="ECO:0000256" key="10">
    <source>
        <dbReference type="HAMAP-Rule" id="MF_01401"/>
    </source>
</evidence>
<dbReference type="HAMAP" id="MF_01401">
    <property type="entry name" value="MsrA"/>
    <property type="match status" value="1"/>
</dbReference>
<evidence type="ECO:0000256" key="9">
    <source>
        <dbReference type="HAMAP-Rule" id="MF_01400"/>
    </source>
</evidence>
<feature type="active site" description="Nucleophile" evidence="9">
    <location>
        <position position="342"/>
    </location>
</feature>
<dbReference type="PROSITE" id="PS51790">
    <property type="entry name" value="MSRB"/>
    <property type="match status" value="1"/>
</dbReference>
<evidence type="ECO:0000256" key="4">
    <source>
        <dbReference type="ARBA" id="ARBA00023268"/>
    </source>
</evidence>
<dbReference type="EC" id="1.8.4.12" evidence="9"/>
<gene>
    <name evidence="9 13" type="primary">msrB</name>
    <name evidence="10" type="synonym">msrA</name>
    <name evidence="13" type="ORF">G3M78_04430</name>
</gene>
<dbReference type="Gene3D" id="2.170.150.20">
    <property type="entry name" value="Peptide methionine sulfoxide reductase"/>
    <property type="match status" value="1"/>
</dbReference>
<feature type="active site" evidence="10">
    <location>
        <position position="48"/>
    </location>
</feature>
<sequence>MHSFSFRKIVLGVLISLFSAVPSFADSGKAESRASSNSLQTAIFAGGCFWCMEPPFEKLPGVLDVLSGYTGGKMENPTYEQVSSGATGHVEAVQIRFDPAVISYKDLLEVLWRNIDPTDKGGQFVDRGSQYASGIYFLNDTQRLEAEASRERLQNSGRFEGRIVTPIFEAGPFYPAEEYHQDFYKKSLIRYKVYRFGSGRDRFIDKVWGDDSEYKPAPAQYEQQSFQKPSAETLMKQLTELQYYVTQKNGTERPFDNEFWDNKKPGIYVDVVSGEPLFSSLDKFDSGTGWPSFTQPLASENVDTKTDETHGMVRVEVRSKNADSHLGHLFEDGPAPTGQRYCINSASLRFIPADKLKEEGYEQYAKLFE</sequence>
<comment type="catalytic activity">
    <reaction evidence="8 10">
        <text>[thioredoxin]-disulfide + L-methionine + H2O = L-methionine (S)-S-oxide + [thioredoxin]-dithiol</text>
        <dbReference type="Rhea" id="RHEA:19993"/>
        <dbReference type="Rhea" id="RHEA-COMP:10698"/>
        <dbReference type="Rhea" id="RHEA-COMP:10700"/>
        <dbReference type="ChEBI" id="CHEBI:15377"/>
        <dbReference type="ChEBI" id="CHEBI:29950"/>
        <dbReference type="ChEBI" id="CHEBI:50058"/>
        <dbReference type="ChEBI" id="CHEBI:57844"/>
        <dbReference type="ChEBI" id="CHEBI:58772"/>
        <dbReference type="EC" id="1.8.4.11"/>
    </reaction>
</comment>
<dbReference type="GO" id="GO:0033743">
    <property type="term" value="F:peptide-methionine (R)-S-oxide reductase activity"/>
    <property type="evidence" value="ECO:0007669"/>
    <property type="project" value="UniProtKB-UniRule"/>
</dbReference>
<comment type="similarity">
    <text evidence="9">Belongs to the MsrB Met sulfoxide reductase family.</text>
</comment>
<dbReference type="SUPFAM" id="SSF51316">
    <property type="entry name" value="Mss4-like"/>
    <property type="match status" value="1"/>
</dbReference>
<dbReference type="InterPro" id="IPR028427">
    <property type="entry name" value="Met_Sox_Rdtase_MsrB"/>
</dbReference>
<dbReference type="InterPro" id="IPR011057">
    <property type="entry name" value="Mss4-like_sf"/>
</dbReference>
<evidence type="ECO:0000256" key="2">
    <source>
        <dbReference type="ARBA" id="ARBA00011017"/>
    </source>
</evidence>
<dbReference type="Pfam" id="PF01641">
    <property type="entry name" value="SelR"/>
    <property type="match status" value="1"/>
</dbReference>
<comment type="similarity">
    <text evidence="10">Belongs to the MsrA Met sulfoxide reductase family.</text>
</comment>
<comment type="function">
    <text evidence="5 10">Has an important function as a repair enzyme for proteins that have been inactivated by oxidation. Catalyzes the reversible oxidation-reduction of methionine sulfoxide in proteins to methionine.</text>
</comment>
<dbReference type="EMBL" id="CP048620">
    <property type="protein sequence ID" value="QPJ64676.1"/>
    <property type="molecule type" value="Genomic_DNA"/>
</dbReference>
<comment type="similarity">
    <text evidence="2">In the N-terminal section; belongs to the MsrA Met sulfoxide reductase family.</text>
</comment>
<evidence type="ECO:0000256" key="8">
    <source>
        <dbReference type="ARBA" id="ARBA00048782"/>
    </source>
</evidence>
<dbReference type="GO" id="GO:0030091">
    <property type="term" value="P:protein repair"/>
    <property type="evidence" value="ECO:0007669"/>
    <property type="project" value="InterPro"/>
</dbReference>
<keyword evidence="11" id="KW-0732">Signal</keyword>
<comment type="similarity">
    <text evidence="1">In the C-terminal section; belongs to the MsrB Met sulfoxide reductase family.</text>
</comment>
<comment type="catalytic activity">
    <reaction evidence="6 10">
        <text>L-methionyl-[protein] + [thioredoxin]-disulfide + H2O = L-methionyl-(S)-S-oxide-[protein] + [thioredoxin]-dithiol</text>
        <dbReference type="Rhea" id="RHEA:14217"/>
        <dbReference type="Rhea" id="RHEA-COMP:10698"/>
        <dbReference type="Rhea" id="RHEA-COMP:10700"/>
        <dbReference type="Rhea" id="RHEA-COMP:12313"/>
        <dbReference type="Rhea" id="RHEA-COMP:12315"/>
        <dbReference type="ChEBI" id="CHEBI:15377"/>
        <dbReference type="ChEBI" id="CHEBI:16044"/>
        <dbReference type="ChEBI" id="CHEBI:29950"/>
        <dbReference type="ChEBI" id="CHEBI:44120"/>
        <dbReference type="ChEBI" id="CHEBI:50058"/>
        <dbReference type="EC" id="1.8.4.11"/>
    </reaction>
</comment>
<organism evidence="13 14">
    <name type="scientific">Candidatus Nitrohelix vancouverensis</name>
    <dbReference type="NCBI Taxonomy" id="2705534"/>
    <lineage>
        <taxon>Bacteria</taxon>
        <taxon>Pseudomonadati</taxon>
        <taxon>Nitrospinota/Tectimicrobiota group</taxon>
        <taxon>Nitrospinota</taxon>
        <taxon>Nitrospinia</taxon>
        <taxon>Nitrospinales</taxon>
        <taxon>Nitrospinaceae</taxon>
        <taxon>Candidatus Nitrohelix</taxon>
    </lineage>
</organism>
<dbReference type="Proteomes" id="UP000594464">
    <property type="component" value="Chromosome"/>
</dbReference>
<reference evidence="14" key="1">
    <citation type="submission" date="2020-02" db="EMBL/GenBank/DDBJ databases">
        <title>Genomic and physiological characterization of two novel Nitrospinaceae genera.</title>
        <authorList>
            <person name="Mueller A.J."/>
            <person name="Jung M.-Y."/>
            <person name="Strachan C.R."/>
            <person name="Herbold C.W."/>
            <person name="Kirkegaard R.H."/>
            <person name="Daims H."/>
        </authorList>
    </citation>
    <scope>NUCLEOTIDE SEQUENCE [LARGE SCALE GENOMIC DNA]</scope>
</reference>
<dbReference type="PANTHER" id="PTHR10173:SF59">
    <property type="entry name" value="PEPTIDE METHIONINE SULFOXIDE REDUCTASE MSRA_MSRB"/>
    <property type="match status" value="1"/>
</dbReference>
<dbReference type="GO" id="GO:0006979">
    <property type="term" value="P:response to oxidative stress"/>
    <property type="evidence" value="ECO:0007669"/>
    <property type="project" value="InterPro"/>
</dbReference>
<evidence type="ECO:0000256" key="5">
    <source>
        <dbReference type="ARBA" id="ARBA00024679"/>
    </source>
</evidence>
<evidence type="ECO:0000256" key="6">
    <source>
        <dbReference type="ARBA" id="ARBA00047806"/>
    </source>
</evidence>
<dbReference type="InterPro" id="IPR036509">
    <property type="entry name" value="Met_Sox_Rdtase_MsrA_sf"/>
</dbReference>
<dbReference type="Gene3D" id="3.30.1060.10">
    <property type="entry name" value="Peptide methionine sulphoxide reductase MsrA"/>
    <property type="match status" value="1"/>
</dbReference>
<dbReference type="FunFam" id="2.170.150.20:FF:000003">
    <property type="entry name" value="Peptide methionine sulfoxide reductase MsrB"/>
    <property type="match status" value="1"/>
</dbReference>
<dbReference type="GO" id="GO:0008113">
    <property type="term" value="F:peptide-methionine (S)-S-oxide reductase activity"/>
    <property type="evidence" value="ECO:0007669"/>
    <property type="project" value="UniProtKB-UniRule"/>
</dbReference>
<feature type="chain" id="PRO_5032555644" description="Multifunctional fusion protein" evidence="11">
    <location>
        <begin position="26"/>
        <end position="369"/>
    </location>
</feature>
<keyword evidence="3 9" id="KW-0560">Oxidoreductase</keyword>
<evidence type="ECO:0000259" key="12">
    <source>
        <dbReference type="PROSITE" id="PS51790"/>
    </source>
</evidence>
<evidence type="ECO:0000313" key="14">
    <source>
        <dbReference type="Proteomes" id="UP000594464"/>
    </source>
</evidence>
<keyword evidence="4" id="KW-0511">Multifunctional enzyme</keyword>
<evidence type="ECO:0000256" key="1">
    <source>
        <dbReference type="ARBA" id="ARBA00008076"/>
    </source>
</evidence>
<dbReference type="HAMAP" id="MF_01400">
    <property type="entry name" value="MsrB"/>
    <property type="match status" value="1"/>
</dbReference>
<comment type="caution">
    <text evidence="9">Lacks conserved residue(s) required for the propagation of feature annotation.</text>
</comment>